<sequence length="302" mass="33426">MSQKGSQVSAPTHADVNVLGARVSTKESIAEIGVNPSGEEQVGHVTPTMGLHVQRQDSTLLVVLGKIYHGASTIHCVAYIDDVVRVSVENLIDCEAEVPFPTSKIKYVRWALNTCIAWPTTLVKLVSNEDSTITPNKVNEAVEGVNDVVVHDPLLDSSLFLTYADVNEITSGDKCLNIALLQLWTIGIIAWVMDRCMNSLSLNQYTMQRTDMGSVKNILKNGLRNRTTSVLRSLFESVSKIYLGYAVTNFVLVIHNCCVNSRAHWQMIVLCPTNNVVVWFCSLRKKPDVHIKTAINKLSNIF</sequence>
<dbReference type="EMBL" id="KN639444">
    <property type="protein sequence ID" value="KHN48534.1"/>
    <property type="molecule type" value="Genomic_DNA"/>
</dbReference>
<dbReference type="Proteomes" id="UP000053555">
    <property type="component" value="Unassembled WGS sequence"/>
</dbReference>
<reference evidence="2" key="1">
    <citation type="submission" date="2014-07" db="EMBL/GenBank/DDBJ databases">
        <title>Identification of a novel salt tolerance gene in wild soybean by whole-genome sequencing.</title>
        <authorList>
            <person name="Lam H.-M."/>
            <person name="Qi X."/>
            <person name="Li M.-W."/>
            <person name="Liu X."/>
            <person name="Xie M."/>
            <person name="Ni M."/>
            <person name="Xu X."/>
        </authorList>
    </citation>
    <scope>NUCLEOTIDE SEQUENCE [LARGE SCALE GENOMIC DNA]</scope>
    <source>
        <tissue evidence="2">Root</tissue>
    </source>
</reference>
<evidence type="ECO:0000313" key="2">
    <source>
        <dbReference type="EMBL" id="KHN48534.1"/>
    </source>
</evidence>
<evidence type="ECO:0000259" key="1">
    <source>
        <dbReference type="Pfam" id="PF26133"/>
    </source>
</evidence>
<name>A0A0B2SVG4_GLYSO</name>
<feature type="domain" description="DUF8039" evidence="1">
    <location>
        <begin position="51"/>
        <end position="125"/>
    </location>
</feature>
<gene>
    <name evidence="2" type="ORF">glysoja_041587</name>
</gene>
<dbReference type="Pfam" id="PF26133">
    <property type="entry name" value="DUF8039"/>
    <property type="match status" value="1"/>
</dbReference>
<dbReference type="PANTHER" id="PTHR33018:SF34">
    <property type="entry name" value="OS02G0472350 PROTEIN"/>
    <property type="match status" value="1"/>
</dbReference>
<accession>A0A0B2SVG4</accession>
<dbReference type="InterPro" id="IPR058352">
    <property type="entry name" value="DUF8039"/>
</dbReference>
<dbReference type="AlphaFoldDB" id="A0A0B2SVG4"/>
<organism evidence="2">
    <name type="scientific">Glycine soja</name>
    <name type="common">Wild soybean</name>
    <dbReference type="NCBI Taxonomy" id="3848"/>
    <lineage>
        <taxon>Eukaryota</taxon>
        <taxon>Viridiplantae</taxon>
        <taxon>Streptophyta</taxon>
        <taxon>Embryophyta</taxon>
        <taxon>Tracheophyta</taxon>
        <taxon>Spermatophyta</taxon>
        <taxon>Magnoliopsida</taxon>
        <taxon>eudicotyledons</taxon>
        <taxon>Gunneridae</taxon>
        <taxon>Pentapetalae</taxon>
        <taxon>rosids</taxon>
        <taxon>fabids</taxon>
        <taxon>Fabales</taxon>
        <taxon>Fabaceae</taxon>
        <taxon>Papilionoideae</taxon>
        <taxon>50 kb inversion clade</taxon>
        <taxon>NPAAA clade</taxon>
        <taxon>indigoferoid/millettioid clade</taxon>
        <taxon>Phaseoleae</taxon>
        <taxon>Glycine</taxon>
        <taxon>Glycine subgen. Soja</taxon>
    </lineage>
</organism>
<protein>
    <recommendedName>
        <fullName evidence="1">DUF8039 domain-containing protein</fullName>
    </recommendedName>
</protein>
<dbReference type="PANTHER" id="PTHR33018">
    <property type="entry name" value="OS10G0338966 PROTEIN-RELATED"/>
    <property type="match status" value="1"/>
</dbReference>
<proteinExistence type="predicted"/>